<dbReference type="Pfam" id="PF00657">
    <property type="entry name" value="Lipase_GDSL"/>
    <property type="match status" value="1"/>
</dbReference>
<evidence type="ECO:0000256" key="4">
    <source>
        <dbReference type="ARBA" id="ARBA00022729"/>
    </source>
</evidence>
<evidence type="ECO:0000256" key="5">
    <source>
        <dbReference type="ARBA" id="ARBA00022801"/>
    </source>
</evidence>
<dbReference type="GO" id="GO:0005576">
    <property type="term" value="C:extracellular region"/>
    <property type="evidence" value="ECO:0007669"/>
    <property type="project" value="UniProtKB-SubCell"/>
</dbReference>
<evidence type="ECO:0000256" key="3">
    <source>
        <dbReference type="ARBA" id="ARBA00022525"/>
    </source>
</evidence>
<dbReference type="AlphaFoldDB" id="A0A7J6H2P0"/>
<dbReference type="GO" id="GO:0016788">
    <property type="term" value="F:hydrolase activity, acting on ester bonds"/>
    <property type="evidence" value="ECO:0007669"/>
    <property type="project" value="InterPro"/>
</dbReference>
<feature type="domain" description="Beta-carotene isomerase D27-like C-terminal" evidence="9">
    <location>
        <begin position="380"/>
        <end position="462"/>
    </location>
</feature>
<evidence type="ECO:0000256" key="1">
    <source>
        <dbReference type="ARBA" id="ARBA00004613"/>
    </source>
</evidence>
<dbReference type="EMBL" id="JAATIQ010000067">
    <property type="protein sequence ID" value="KAF4389477.1"/>
    <property type="molecule type" value="Genomic_DNA"/>
</dbReference>
<sequence length="490" mass="54187">MESTTRFLVIVLLGVVLICCNNNKSVNGYFTSFVFGDSLVDAGNNDYLFTLSKANLPPYGIDFKPSGGKPTGRFTNGRTISDIVGEVLGGKSFPPPYLAPNSEDEAVKRGINYASGASGILDQTGQLFIGRVPLREQVKYFEETKMQMVNKIGDNRTNNLLKKAIFSITIGSNDVLNYFQPSIPFFGHHHHNSITSLIFQDFMLSNLTLQLKRLQELGGRKFVVVGIGPLGCIPFIRALNLLPSGKCSEEVNELIKGYNNKLNGVLDQLNKDLAPQTIFVYANSYDIFLNIIQNHQHYASQNQNPLRLGSGAVWDSRAVGEAGSVRVMQGRSRLQQQEVVREVLLSMLPPGAPAQFRKLFPPTKWAAEFNAALTVPFFHWLVGPSEVIEIEVNGVKQKSGVLIKKCRYLENSGCVGMCVNMCKIPTQDFFTNEFGLPLTMTPNFEDMSCEMAYGKVPPPFEEDPVSKQPCFSEICSMANPSSSICHKLQA</sequence>
<keyword evidence="7" id="KW-0443">Lipid metabolism</keyword>
<dbReference type="Pfam" id="PF13225">
    <property type="entry name" value="D27-like_C"/>
    <property type="match status" value="1"/>
</dbReference>
<comment type="similarity">
    <text evidence="2">Belongs to the 'GDSL' lipolytic enzyme family.</text>
</comment>
<dbReference type="PANTHER" id="PTHR45650:SF4">
    <property type="entry name" value="GDSL-LIKE LIPASE_ACYLHYDROLASE FAMILY PROTEIN, EXPRESSED"/>
    <property type="match status" value="1"/>
</dbReference>
<dbReference type="InterPro" id="IPR025114">
    <property type="entry name" value="D27-like_C"/>
</dbReference>
<dbReference type="GO" id="GO:0005506">
    <property type="term" value="F:iron ion binding"/>
    <property type="evidence" value="ECO:0007669"/>
    <property type="project" value="InterPro"/>
</dbReference>
<evidence type="ECO:0000259" key="9">
    <source>
        <dbReference type="Pfam" id="PF13225"/>
    </source>
</evidence>
<keyword evidence="6" id="KW-0442">Lipid degradation</keyword>
<feature type="chain" id="PRO_5029558106" description="Beta-carotene isomerase D27-like C-terminal domain-containing protein" evidence="8">
    <location>
        <begin position="29"/>
        <end position="490"/>
    </location>
</feature>
<evidence type="ECO:0000313" key="11">
    <source>
        <dbReference type="Proteomes" id="UP000583929"/>
    </source>
</evidence>
<dbReference type="InterPro" id="IPR051238">
    <property type="entry name" value="GDSL_esterase/lipase"/>
</dbReference>
<dbReference type="Gene3D" id="3.40.50.1110">
    <property type="entry name" value="SGNH hydrolase"/>
    <property type="match status" value="1"/>
</dbReference>
<gene>
    <name evidence="10" type="ORF">G4B88_006536</name>
</gene>
<dbReference type="GO" id="GO:0016042">
    <property type="term" value="P:lipid catabolic process"/>
    <property type="evidence" value="ECO:0007669"/>
    <property type="project" value="UniProtKB-KW"/>
</dbReference>
<dbReference type="PANTHER" id="PTHR45650">
    <property type="entry name" value="GDSL-LIKE LIPASE/ACYLHYDROLASE-RELATED"/>
    <property type="match status" value="1"/>
</dbReference>
<evidence type="ECO:0000313" key="10">
    <source>
        <dbReference type="EMBL" id="KAF4389477.1"/>
    </source>
</evidence>
<comment type="subcellular location">
    <subcellularLocation>
        <location evidence="1">Secreted</location>
    </subcellularLocation>
</comment>
<dbReference type="InterPro" id="IPR036514">
    <property type="entry name" value="SGNH_hydro_sf"/>
</dbReference>
<comment type="caution">
    <text evidence="10">The sequence shown here is derived from an EMBL/GenBank/DDBJ whole genome shotgun (WGS) entry which is preliminary data.</text>
</comment>
<dbReference type="InterPro" id="IPR001087">
    <property type="entry name" value="GDSL"/>
</dbReference>
<reference evidence="10 11" key="1">
    <citation type="journal article" date="2020" name="bioRxiv">
        <title>Sequence and annotation of 42 cannabis genomes reveals extensive copy number variation in cannabinoid synthesis and pathogen resistance genes.</title>
        <authorList>
            <person name="Mckernan K.J."/>
            <person name="Helbert Y."/>
            <person name="Kane L.T."/>
            <person name="Ebling H."/>
            <person name="Zhang L."/>
            <person name="Liu B."/>
            <person name="Eaton Z."/>
            <person name="Mclaughlin S."/>
            <person name="Kingan S."/>
            <person name="Baybayan P."/>
            <person name="Concepcion G."/>
            <person name="Jordan M."/>
            <person name="Riva A."/>
            <person name="Barbazuk W."/>
            <person name="Harkins T."/>
        </authorList>
    </citation>
    <scope>NUCLEOTIDE SEQUENCE [LARGE SCALE GENOMIC DNA]</scope>
    <source>
        <strain evidence="11">cv. Jamaican Lion 4</strain>
        <tissue evidence="10">Leaf</tissue>
    </source>
</reference>
<organism evidence="10 11">
    <name type="scientific">Cannabis sativa</name>
    <name type="common">Hemp</name>
    <name type="synonym">Marijuana</name>
    <dbReference type="NCBI Taxonomy" id="3483"/>
    <lineage>
        <taxon>Eukaryota</taxon>
        <taxon>Viridiplantae</taxon>
        <taxon>Streptophyta</taxon>
        <taxon>Embryophyta</taxon>
        <taxon>Tracheophyta</taxon>
        <taxon>Spermatophyta</taxon>
        <taxon>Magnoliopsida</taxon>
        <taxon>eudicotyledons</taxon>
        <taxon>Gunneridae</taxon>
        <taxon>Pentapetalae</taxon>
        <taxon>rosids</taxon>
        <taxon>fabids</taxon>
        <taxon>Rosales</taxon>
        <taxon>Cannabaceae</taxon>
        <taxon>Cannabis</taxon>
    </lineage>
</organism>
<keyword evidence="4 8" id="KW-0732">Signal</keyword>
<keyword evidence="5" id="KW-0378">Hydrolase</keyword>
<feature type="signal peptide" evidence="8">
    <location>
        <begin position="1"/>
        <end position="28"/>
    </location>
</feature>
<evidence type="ECO:0000256" key="7">
    <source>
        <dbReference type="ARBA" id="ARBA00023098"/>
    </source>
</evidence>
<name>A0A7J6H2P0_CANSA</name>
<keyword evidence="3" id="KW-0964">Secreted</keyword>
<dbReference type="CDD" id="cd01837">
    <property type="entry name" value="SGNH_plant_lipase_like"/>
    <property type="match status" value="1"/>
</dbReference>
<dbReference type="Proteomes" id="UP000583929">
    <property type="component" value="Unassembled WGS sequence"/>
</dbReference>
<accession>A0A7J6H2P0</accession>
<protein>
    <recommendedName>
        <fullName evidence="9">Beta-carotene isomerase D27-like C-terminal domain-containing protein</fullName>
    </recommendedName>
</protein>
<dbReference type="InterPro" id="IPR035669">
    <property type="entry name" value="SGNH_plant_lipase-like"/>
</dbReference>
<proteinExistence type="inferred from homology"/>
<evidence type="ECO:0000256" key="8">
    <source>
        <dbReference type="SAM" id="SignalP"/>
    </source>
</evidence>
<evidence type="ECO:0000256" key="6">
    <source>
        <dbReference type="ARBA" id="ARBA00022963"/>
    </source>
</evidence>
<keyword evidence="11" id="KW-1185">Reference proteome</keyword>
<evidence type="ECO:0000256" key="2">
    <source>
        <dbReference type="ARBA" id="ARBA00008668"/>
    </source>
</evidence>